<name>A0A2W7IPB1_9FLAO</name>
<proteinExistence type="predicted"/>
<organism evidence="2 3">
    <name type="scientific">Mesonia algae</name>
    <dbReference type="NCBI Taxonomy" id="213248"/>
    <lineage>
        <taxon>Bacteria</taxon>
        <taxon>Pseudomonadati</taxon>
        <taxon>Bacteroidota</taxon>
        <taxon>Flavobacteriia</taxon>
        <taxon>Flavobacteriales</taxon>
        <taxon>Flavobacteriaceae</taxon>
        <taxon>Mesonia</taxon>
    </lineage>
</organism>
<dbReference type="Pfam" id="PF20274">
    <property type="entry name" value="cREC_REC"/>
    <property type="match status" value="1"/>
</dbReference>
<feature type="domain" description="Cyclic-phosphate processing Receiver" evidence="1">
    <location>
        <begin position="172"/>
        <end position="271"/>
    </location>
</feature>
<dbReference type="RefSeq" id="WP_111540869.1">
    <property type="nucleotide sequence ID" value="NZ_QKYV01000004.1"/>
</dbReference>
<comment type="caution">
    <text evidence="2">The sequence shown here is derived from an EMBL/GenBank/DDBJ whole genome shotgun (WGS) entry which is preliminary data.</text>
</comment>
<dbReference type="InterPro" id="IPR046909">
    <property type="entry name" value="cREC_REC"/>
</dbReference>
<dbReference type="Pfam" id="PF05728">
    <property type="entry name" value="UPF0227"/>
    <property type="match status" value="1"/>
</dbReference>
<gene>
    <name evidence="2" type="ORF">LX95_01546</name>
</gene>
<evidence type="ECO:0000313" key="3">
    <source>
        <dbReference type="Proteomes" id="UP000249542"/>
    </source>
</evidence>
<evidence type="ECO:0000259" key="1">
    <source>
        <dbReference type="Pfam" id="PF20274"/>
    </source>
</evidence>
<dbReference type="AlphaFoldDB" id="A0A2W7IPB1"/>
<dbReference type="InterPro" id="IPR008886">
    <property type="entry name" value="UPF0227/Esterase_YqiA"/>
</dbReference>
<dbReference type="Gene3D" id="3.40.50.1820">
    <property type="entry name" value="alpha/beta hydrolase"/>
    <property type="match status" value="1"/>
</dbReference>
<protein>
    <submittedName>
        <fullName evidence="2">Uncharacterized protein UPF0227</fullName>
    </submittedName>
</protein>
<evidence type="ECO:0000313" key="2">
    <source>
        <dbReference type="EMBL" id="PZW40483.1"/>
    </source>
</evidence>
<reference evidence="2 3" key="1">
    <citation type="submission" date="2018-06" db="EMBL/GenBank/DDBJ databases">
        <title>Genomic Encyclopedia of Archaeal and Bacterial Type Strains, Phase II (KMG-II): from individual species to whole genera.</title>
        <authorList>
            <person name="Goeker M."/>
        </authorList>
    </citation>
    <scope>NUCLEOTIDE SEQUENCE [LARGE SCALE GENOMIC DNA]</scope>
    <source>
        <strain evidence="2 3">DSM 15361</strain>
    </source>
</reference>
<keyword evidence="3" id="KW-1185">Reference proteome</keyword>
<sequence>MNILYLHGLLGSLNPEKRKVLEKYGTVYAPTIPYKSKSACIDWLYQTYKEKQIEVVIGSSMGGFTGYYLSRLLQTPALLFNPALAHRSVHQEIPSPLPTHQHPVYFTLGAQDEVVNPKETLGFIATHFPVTQNYQLHIQQDLAHRIPLPTFKSATTHFFASLFKAPSSPKKYLFLDDIRTVDMVYEPVFTEHFDVVRSYKKFVEYIKRNGLPDFISFDNDLGLDNNDSVAPDGYAAAKWLVYESGLDLKNLQFAVHSANPVAAEQIRGLLHNYIKFLKSKE</sequence>
<dbReference type="EMBL" id="QKYV01000004">
    <property type="protein sequence ID" value="PZW40483.1"/>
    <property type="molecule type" value="Genomic_DNA"/>
</dbReference>
<dbReference type="SUPFAM" id="SSF53474">
    <property type="entry name" value="alpha/beta-Hydrolases"/>
    <property type="match status" value="1"/>
</dbReference>
<dbReference type="InterPro" id="IPR029058">
    <property type="entry name" value="AB_hydrolase_fold"/>
</dbReference>
<accession>A0A2W7IPB1</accession>
<dbReference type="Proteomes" id="UP000249542">
    <property type="component" value="Unassembled WGS sequence"/>
</dbReference>